<protein>
    <submittedName>
        <fullName evidence="1">Sigma-70 family RNA polymerase sigma factor</fullName>
    </submittedName>
</protein>
<dbReference type="SUPFAM" id="SSF54427">
    <property type="entry name" value="NTF2-like"/>
    <property type="match status" value="1"/>
</dbReference>
<proteinExistence type="predicted"/>
<evidence type="ECO:0000313" key="1">
    <source>
        <dbReference type="EMBL" id="MFD0786790.1"/>
    </source>
</evidence>
<sequence length="130" mass="14830">LDAAAATDVRWREGRDMLAAAMRGDWERVVRDTWWPDAEMLVPEIGVRGGRDFAVRGMTKDLDDGVRQRLRNVVASRDLLIWETDLISPPDDPEHCPPGALWLYQLDEGRVRRMTLFHPTRPGQRHSSAG</sequence>
<evidence type="ECO:0000313" key="2">
    <source>
        <dbReference type="Proteomes" id="UP001597053"/>
    </source>
</evidence>
<organism evidence="1 2">
    <name type="scientific">Micromonospora azadirachtae</name>
    <dbReference type="NCBI Taxonomy" id="1970735"/>
    <lineage>
        <taxon>Bacteria</taxon>
        <taxon>Bacillati</taxon>
        <taxon>Actinomycetota</taxon>
        <taxon>Actinomycetes</taxon>
        <taxon>Micromonosporales</taxon>
        <taxon>Micromonosporaceae</taxon>
        <taxon>Micromonospora</taxon>
    </lineage>
</organism>
<dbReference type="InterPro" id="IPR032710">
    <property type="entry name" value="NTF2-like_dom_sf"/>
</dbReference>
<comment type="caution">
    <text evidence="1">The sequence shown here is derived from an EMBL/GenBank/DDBJ whole genome shotgun (WGS) entry which is preliminary data.</text>
</comment>
<dbReference type="Proteomes" id="UP001597053">
    <property type="component" value="Unassembled WGS sequence"/>
</dbReference>
<feature type="non-terminal residue" evidence="1">
    <location>
        <position position="1"/>
    </location>
</feature>
<keyword evidence="2" id="KW-1185">Reference proteome</keyword>
<name>A0ABW3A7A6_9ACTN</name>
<reference evidence="2" key="1">
    <citation type="journal article" date="2019" name="Int. J. Syst. Evol. Microbiol.">
        <title>The Global Catalogue of Microorganisms (GCM) 10K type strain sequencing project: providing services to taxonomists for standard genome sequencing and annotation.</title>
        <authorList>
            <consortium name="The Broad Institute Genomics Platform"/>
            <consortium name="The Broad Institute Genome Sequencing Center for Infectious Disease"/>
            <person name="Wu L."/>
            <person name="Ma J."/>
        </authorList>
    </citation>
    <scope>NUCLEOTIDE SEQUENCE [LARGE SCALE GENOMIC DNA]</scope>
    <source>
        <strain evidence="2">JCM 32148</strain>
    </source>
</reference>
<accession>A0ABW3A7A6</accession>
<gene>
    <name evidence="1" type="ORF">ACFQZ8_23075</name>
</gene>
<dbReference type="EMBL" id="JBHTHM010001570">
    <property type="protein sequence ID" value="MFD0786790.1"/>
    <property type="molecule type" value="Genomic_DNA"/>
</dbReference>